<organism evidence="1 2">
    <name type="scientific">Phytophthora lilii</name>
    <dbReference type="NCBI Taxonomy" id="2077276"/>
    <lineage>
        <taxon>Eukaryota</taxon>
        <taxon>Sar</taxon>
        <taxon>Stramenopiles</taxon>
        <taxon>Oomycota</taxon>
        <taxon>Peronosporomycetes</taxon>
        <taxon>Peronosporales</taxon>
        <taxon>Peronosporaceae</taxon>
        <taxon>Phytophthora</taxon>
    </lineage>
</organism>
<comment type="caution">
    <text evidence="1">The sequence shown here is derived from an EMBL/GenBank/DDBJ whole genome shotgun (WGS) entry which is preliminary data.</text>
</comment>
<proteinExistence type="predicted"/>
<dbReference type="Proteomes" id="UP001165083">
    <property type="component" value="Unassembled WGS sequence"/>
</dbReference>
<protein>
    <submittedName>
        <fullName evidence="1">Unnamed protein product</fullName>
    </submittedName>
</protein>
<reference evidence="1" key="1">
    <citation type="submission" date="2023-04" db="EMBL/GenBank/DDBJ databases">
        <title>Phytophthora lilii NBRC 32176.</title>
        <authorList>
            <person name="Ichikawa N."/>
            <person name="Sato H."/>
            <person name="Tonouchi N."/>
        </authorList>
    </citation>
    <scope>NUCLEOTIDE SEQUENCE</scope>
    <source>
        <strain evidence="1">NBRC 32176</strain>
    </source>
</reference>
<dbReference type="AlphaFoldDB" id="A0A9W6UAF5"/>
<keyword evidence="2" id="KW-1185">Reference proteome</keyword>
<name>A0A9W6UAF5_9STRA</name>
<evidence type="ECO:0000313" key="1">
    <source>
        <dbReference type="EMBL" id="GMF28399.1"/>
    </source>
</evidence>
<gene>
    <name evidence="1" type="ORF">Plil01_001195500</name>
</gene>
<dbReference type="EMBL" id="BSXW01000712">
    <property type="protein sequence ID" value="GMF28399.1"/>
    <property type="molecule type" value="Genomic_DNA"/>
</dbReference>
<evidence type="ECO:0000313" key="2">
    <source>
        <dbReference type="Proteomes" id="UP001165083"/>
    </source>
</evidence>
<dbReference type="OrthoDB" id="127530at2759"/>
<accession>A0A9W6UAF5</accession>
<sequence>MLKRILKRRTKIKMMEDMFGVKRQKTLANQTDSVNILHEMLRSTAEVYVGVDNYFSMKDINQLPYPGKTRMANRHAINDIFLEIVEKQMLPFPAKKTESAVWGALGQLAMQQLQCVKDINARFALFLLSELYCSKRGCHGHNRDCNRDHPYCPSSFLTLVVSVHRGPVQVCEAHSHLPLVQWPVLTDEAPFVEIVQSASELQEALPDTSTTKLSKSWYRSMWSSIHCFVGCEAGSQPYTIVDVSWYTQI</sequence>